<dbReference type="EMBL" id="HBUF01207457">
    <property type="protein sequence ID" value="CAG6664309.1"/>
    <property type="molecule type" value="Transcribed_RNA"/>
</dbReference>
<protein>
    <submittedName>
        <fullName evidence="1">Uncharacterized protein</fullName>
    </submittedName>
</protein>
<reference evidence="1" key="1">
    <citation type="submission" date="2021-05" db="EMBL/GenBank/DDBJ databases">
        <authorList>
            <person name="Alioto T."/>
            <person name="Alioto T."/>
            <person name="Gomez Garrido J."/>
        </authorList>
    </citation>
    <scope>NUCLEOTIDE SEQUENCE</scope>
</reference>
<sequence>MKITRFDMKMLVSNRPEVSISCFYYYTFLFSHKDRFVFEKRALYFVLRHVSPLLTQLRLTTQNLTKISHLFIFLFFFSKKFLFLFSLSVRLAILTKVVSFLFFLRFCMNFQVFSIVFRSRCSFLP</sequence>
<evidence type="ECO:0000313" key="1">
    <source>
        <dbReference type="EMBL" id="CAG6664309.1"/>
    </source>
</evidence>
<dbReference type="AlphaFoldDB" id="A0A8D8WNB0"/>
<name>A0A8D8WNB0_9HEMI</name>
<accession>A0A8D8WNB0</accession>
<organism evidence="1">
    <name type="scientific">Cacopsylla melanoneura</name>
    <dbReference type="NCBI Taxonomy" id="428564"/>
    <lineage>
        <taxon>Eukaryota</taxon>
        <taxon>Metazoa</taxon>
        <taxon>Ecdysozoa</taxon>
        <taxon>Arthropoda</taxon>
        <taxon>Hexapoda</taxon>
        <taxon>Insecta</taxon>
        <taxon>Pterygota</taxon>
        <taxon>Neoptera</taxon>
        <taxon>Paraneoptera</taxon>
        <taxon>Hemiptera</taxon>
        <taxon>Sternorrhyncha</taxon>
        <taxon>Psylloidea</taxon>
        <taxon>Psyllidae</taxon>
        <taxon>Psyllinae</taxon>
        <taxon>Cacopsylla</taxon>
    </lineage>
</organism>
<proteinExistence type="predicted"/>